<evidence type="ECO:0000256" key="1">
    <source>
        <dbReference type="SAM" id="SignalP"/>
    </source>
</evidence>
<sequence length="186" mass="20197">MILPLCTTAWFILLVYFGGRVVAEDDPTFKNTVYLIRNAETNTKKAGSGLNETGILRSECLPTVFGPGTNRTVGYIIAEPPKKKENDSESVDTVAPLAASLGIPIDTSCGRDDKDCVGDALSAFAKKNPTINMLVVWGIGVLPDIAEDLGVNDVPNWPEKRFDVIWTIQKNLLRNKTSEACPGIDD</sequence>
<dbReference type="RefSeq" id="XP_007392200.1">
    <property type="nucleotide sequence ID" value="XM_007392138.1"/>
</dbReference>
<dbReference type="HOGENOM" id="CLU_085795_4_0_1"/>
<feature type="chain" id="PRO_5003890220" description="Phosphoglycerate mutase family protein" evidence="1">
    <location>
        <begin position="24"/>
        <end position="186"/>
    </location>
</feature>
<evidence type="ECO:0000313" key="3">
    <source>
        <dbReference type="Proteomes" id="UP000008370"/>
    </source>
</evidence>
<dbReference type="KEGG" id="pco:PHACADRAFT_250272"/>
<dbReference type="EMBL" id="JH930469">
    <property type="protein sequence ID" value="EKM59642.1"/>
    <property type="molecule type" value="Genomic_DNA"/>
</dbReference>
<proteinExistence type="predicted"/>
<keyword evidence="1" id="KW-0732">Signal</keyword>
<name>K5X9Q5_PHACS</name>
<keyword evidence="3" id="KW-1185">Reference proteome</keyword>
<evidence type="ECO:0000313" key="2">
    <source>
        <dbReference type="EMBL" id="EKM59642.1"/>
    </source>
</evidence>
<reference evidence="2 3" key="1">
    <citation type="journal article" date="2012" name="BMC Genomics">
        <title>Comparative genomics of the white-rot fungi, Phanerochaete carnosa and P. chrysosporium, to elucidate the genetic basis of the distinct wood types they colonize.</title>
        <authorList>
            <person name="Suzuki H."/>
            <person name="MacDonald J."/>
            <person name="Syed K."/>
            <person name="Salamov A."/>
            <person name="Hori C."/>
            <person name="Aerts A."/>
            <person name="Henrissat B."/>
            <person name="Wiebenga A."/>
            <person name="vanKuyk P.A."/>
            <person name="Barry K."/>
            <person name="Lindquist E."/>
            <person name="LaButti K."/>
            <person name="Lapidus A."/>
            <person name="Lucas S."/>
            <person name="Coutinho P."/>
            <person name="Gong Y."/>
            <person name="Samejima M."/>
            <person name="Mahadevan R."/>
            <person name="Abou-Zaid M."/>
            <person name="de Vries R.P."/>
            <person name="Igarashi K."/>
            <person name="Yadav J.S."/>
            <person name="Grigoriev I.V."/>
            <person name="Master E.R."/>
        </authorList>
    </citation>
    <scope>NUCLEOTIDE SEQUENCE [LARGE SCALE GENOMIC DNA]</scope>
    <source>
        <strain evidence="2 3">HHB-10118-sp</strain>
    </source>
</reference>
<organism evidence="2 3">
    <name type="scientific">Phanerochaete carnosa (strain HHB-10118-sp)</name>
    <name type="common">White-rot fungus</name>
    <name type="synonym">Peniophora carnosa</name>
    <dbReference type="NCBI Taxonomy" id="650164"/>
    <lineage>
        <taxon>Eukaryota</taxon>
        <taxon>Fungi</taxon>
        <taxon>Dikarya</taxon>
        <taxon>Basidiomycota</taxon>
        <taxon>Agaricomycotina</taxon>
        <taxon>Agaricomycetes</taxon>
        <taxon>Polyporales</taxon>
        <taxon>Phanerochaetaceae</taxon>
        <taxon>Phanerochaete</taxon>
    </lineage>
</organism>
<feature type="signal peptide" evidence="1">
    <location>
        <begin position="1"/>
        <end position="23"/>
    </location>
</feature>
<gene>
    <name evidence="2" type="ORF">PHACADRAFT_250272</name>
</gene>
<accession>K5X9Q5</accession>
<dbReference type="STRING" id="650164.K5X9Q5"/>
<dbReference type="OrthoDB" id="425925at2759"/>
<protein>
    <recommendedName>
        <fullName evidence="4">Phosphoglycerate mutase family protein</fullName>
    </recommendedName>
</protein>
<dbReference type="Proteomes" id="UP000008370">
    <property type="component" value="Unassembled WGS sequence"/>
</dbReference>
<dbReference type="AlphaFoldDB" id="K5X9Q5"/>
<evidence type="ECO:0008006" key="4">
    <source>
        <dbReference type="Google" id="ProtNLM"/>
    </source>
</evidence>
<dbReference type="InParanoid" id="K5X9Q5"/>
<dbReference type="GeneID" id="18914880"/>